<evidence type="ECO:0008006" key="3">
    <source>
        <dbReference type="Google" id="ProtNLM"/>
    </source>
</evidence>
<gene>
    <name evidence="1" type="ORF">ABNX05_03515</name>
</gene>
<organism evidence="1 2">
    <name type="scientific">Lysinibacillus zambalensis</name>
    <dbReference type="NCBI Taxonomy" id="3160866"/>
    <lineage>
        <taxon>Bacteria</taxon>
        <taxon>Bacillati</taxon>
        <taxon>Bacillota</taxon>
        <taxon>Bacilli</taxon>
        <taxon>Bacillales</taxon>
        <taxon>Bacillaceae</taxon>
        <taxon>Lysinibacillus</taxon>
    </lineage>
</organism>
<sequence length="250" mass="28784">MKIYIDGKDITKDQLTQWKRERVKKVFKILGYKSAEINNPDRMIDKLTNLKMDYSYQEMYNKLESKLKFSEMMMRMGAALSGNRRKFSWTEIYLDGITAEEAKKGIDNLMLNQSDENNRVNLSACPDHYALRPLGEKELEVIEAPGNSPFPAQFFIAYDDETGIQTPRDHSYEYQSVGVARLKDGTVIGGVRHQIKDTKTGIKVKLSVEFPALSPTSLIKSHQMHLACEFSYWLQWIKGQKNNNDRASLN</sequence>
<dbReference type="RefSeq" id="WP_349658444.1">
    <property type="nucleotide sequence ID" value="NZ_JBEGDG010000002.1"/>
</dbReference>
<comment type="caution">
    <text evidence="1">The sequence shown here is derived from an EMBL/GenBank/DDBJ whole genome shotgun (WGS) entry which is preliminary data.</text>
</comment>
<evidence type="ECO:0000313" key="2">
    <source>
        <dbReference type="Proteomes" id="UP001478862"/>
    </source>
</evidence>
<keyword evidence="2" id="KW-1185">Reference proteome</keyword>
<accession>A0ABV1MQY3</accession>
<dbReference type="EMBL" id="JBEGDG010000002">
    <property type="protein sequence ID" value="MEQ6353673.1"/>
    <property type="molecule type" value="Genomic_DNA"/>
</dbReference>
<reference evidence="1 2" key="1">
    <citation type="submission" date="2024-06" db="EMBL/GenBank/DDBJ databases">
        <title>Lysinibacillus zambalefons sp. nov., a Novel Firmicute Isolated from the Poon Bato Zambales Hyperalkaline Spring.</title>
        <authorList>
            <person name="Aja J.A."/>
            <person name="Lazaro J.E.H."/>
            <person name="Llorin L.D."/>
            <person name="Lim K.R."/>
            <person name="Teodosio J."/>
            <person name="Dalisay D.S."/>
        </authorList>
    </citation>
    <scope>NUCLEOTIDE SEQUENCE [LARGE SCALE GENOMIC DNA]</scope>
    <source>
        <strain evidence="1 2">M3</strain>
    </source>
</reference>
<evidence type="ECO:0000313" key="1">
    <source>
        <dbReference type="EMBL" id="MEQ6353673.1"/>
    </source>
</evidence>
<protein>
    <recommendedName>
        <fullName evidence="3">Group-specific protein</fullName>
    </recommendedName>
</protein>
<name>A0ABV1MQY3_9BACI</name>
<proteinExistence type="predicted"/>
<dbReference type="Proteomes" id="UP001478862">
    <property type="component" value="Unassembled WGS sequence"/>
</dbReference>